<reference evidence="2 3" key="1">
    <citation type="journal article" date="2024" name="Science">
        <title>Giant polyketide synthase enzymes in the biosynthesis of giant marine polyether toxins.</title>
        <authorList>
            <person name="Fallon T.R."/>
            <person name="Shende V.V."/>
            <person name="Wierzbicki I.H."/>
            <person name="Pendleton A.L."/>
            <person name="Watervoot N.F."/>
            <person name="Auber R.P."/>
            <person name="Gonzalez D.J."/>
            <person name="Wisecaver J.H."/>
            <person name="Moore B.S."/>
        </authorList>
    </citation>
    <scope>NUCLEOTIDE SEQUENCE [LARGE SCALE GENOMIC DNA]</scope>
    <source>
        <strain evidence="2 3">12B1</strain>
    </source>
</reference>
<dbReference type="GO" id="GO:0046983">
    <property type="term" value="F:protein dimerization activity"/>
    <property type="evidence" value="ECO:0007669"/>
    <property type="project" value="InterPro"/>
</dbReference>
<evidence type="ECO:0000313" key="2">
    <source>
        <dbReference type="EMBL" id="KAL1524324.1"/>
    </source>
</evidence>
<gene>
    <name evidence="2" type="ORF">AB1Y20_019224</name>
</gene>
<feature type="domain" description="HAT C-terminal dimerisation" evidence="1">
    <location>
        <begin position="203"/>
        <end position="275"/>
    </location>
</feature>
<dbReference type="EMBL" id="JBGBPQ010000005">
    <property type="protein sequence ID" value="KAL1524324.1"/>
    <property type="molecule type" value="Genomic_DNA"/>
</dbReference>
<name>A0AB34JQP2_PRYPA</name>
<proteinExistence type="predicted"/>
<evidence type="ECO:0000259" key="1">
    <source>
        <dbReference type="Pfam" id="PF05699"/>
    </source>
</evidence>
<keyword evidence="3" id="KW-1185">Reference proteome</keyword>
<protein>
    <recommendedName>
        <fullName evidence="1">HAT C-terminal dimerisation domain-containing protein</fullName>
    </recommendedName>
</protein>
<accession>A0AB34JQP2</accession>
<dbReference type="InterPro" id="IPR008906">
    <property type="entry name" value="HATC_C_dom"/>
</dbReference>
<dbReference type="InterPro" id="IPR012337">
    <property type="entry name" value="RNaseH-like_sf"/>
</dbReference>
<evidence type="ECO:0000313" key="3">
    <source>
        <dbReference type="Proteomes" id="UP001515480"/>
    </source>
</evidence>
<dbReference type="AlphaFoldDB" id="A0AB34JQP2"/>
<comment type="caution">
    <text evidence="2">The sequence shown here is derived from an EMBL/GenBank/DDBJ whole genome shotgun (WGS) entry which is preliminary data.</text>
</comment>
<organism evidence="2 3">
    <name type="scientific">Prymnesium parvum</name>
    <name type="common">Toxic golden alga</name>
    <dbReference type="NCBI Taxonomy" id="97485"/>
    <lineage>
        <taxon>Eukaryota</taxon>
        <taxon>Haptista</taxon>
        <taxon>Haptophyta</taxon>
        <taxon>Prymnesiophyceae</taxon>
        <taxon>Prymnesiales</taxon>
        <taxon>Prymnesiaceae</taxon>
        <taxon>Prymnesium</taxon>
    </lineage>
</organism>
<dbReference type="SUPFAM" id="SSF53098">
    <property type="entry name" value="Ribonuclease H-like"/>
    <property type="match status" value="1"/>
</dbReference>
<dbReference type="Pfam" id="PF05699">
    <property type="entry name" value="Dimer_Tnp_hAT"/>
    <property type="match status" value="1"/>
</dbReference>
<dbReference type="Proteomes" id="UP001515480">
    <property type="component" value="Unassembled WGS sequence"/>
</dbReference>
<sequence>MKLTREYKGGTAKKFVLDDAEGGFWEKVTQHVQATKPILRVLRVHDSTCPTVGKVYNNFFEMGETLKTSTADAYKETMMEHHHQRWEYGSVPLIAAAYSLDPEYQKLDHGSHEEITSGFLDMADKIGILAEVRRLQALDGRFTAVWAERKKLIEKDKRKQRTYASYPDYPTKTDQVVVTFASKANTQMALFRGCKGIFARQSVMESATMMPAYLWWDRNGGSVPELQMIARLVLSQPASASLCERINSEFGFVKDRKRNRLGHDRADKLVGLFHNLRIVKNMNKINYAEPAVAWATDTDPVPCITKWGVAHFD</sequence>